<evidence type="ECO:0000313" key="14">
    <source>
        <dbReference type="EMBL" id="KAG8431542.1"/>
    </source>
</evidence>
<sequence length="378" mass="43346">MSEAQEAILLEEEEEEESTSGGTGEDEDDGEPKICRVCGDQATGYHFNVMTCEGCKGFFRRAMKKNLQLSCPFHNSCVINKNNRRHCQACRLKKCLNIGMRKELIMSDEAVERRRALIKERLLPQSPPTSPDPSLTPEQLQLDGCVNTTTLRIIFSDFRPIRRSGDQIEGHQTTSSDVFMMLPHISDLITHMIRGIISFAKMVPYFRNLNIEDQITLLKGCALELCLIRFNTVFNAETQTWECGPITYNIDDMTLAGFKQLFLEPLVRFHFMLKKLNLCDEEYALMGAMSLFSSDRPGVREQEKIQNLQEYFALTLKSYIECQRPASPQSRVLFAKVMECLTELRSMNDIHSKQLLEIWDIQPDSTPLMREVFSVLSE</sequence>
<feature type="domain" description="NR LBD" evidence="13">
    <location>
        <begin position="153"/>
        <end position="377"/>
    </location>
</feature>
<dbReference type="GO" id="GO:0000978">
    <property type="term" value="F:RNA polymerase II cis-regulatory region sequence-specific DNA binding"/>
    <property type="evidence" value="ECO:0007669"/>
    <property type="project" value="TreeGrafter"/>
</dbReference>
<dbReference type="GO" id="GO:0005634">
    <property type="term" value="C:nucleus"/>
    <property type="evidence" value="ECO:0007669"/>
    <property type="project" value="UniProtKB-SubCell"/>
</dbReference>
<dbReference type="InterPro" id="IPR013088">
    <property type="entry name" value="Znf_NHR/GATA"/>
</dbReference>
<keyword evidence="7 10" id="KW-0804">Transcription</keyword>
<dbReference type="InterPro" id="IPR035500">
    <property type="entry name" value="NHR-like_dom_sf"/>
</dbReference>
<protein>
    <recommendedName>
        <fullName evidence="16">Nuclear receptor subfamily 1 group I member 2</fullName>
    </recommendedName>
</protein>
<dbReference type="Pfam" id="PF00104">
    <property type="entry name" value="Hormone_recep"/>
    <property type="match status" value="1"/>
</dbReference>
<dbReference type="EMBL" id="JAACNH010000148">
    <property type="protein sequence ID" value="KAG8431542.1"/>
    <property type="molecule type" value="Genomic_DNA"/>
</dbReference>
<comment type="subcellular location">
    <subcellularLocation>
        <location evidence="10">Nucleus</location>
    </subcellularLocation>
</comment>
<keyword evidence="5 10" id="KW-0805">Transcription regulation</keyword>
<dbReference type="PANTHER" id="PTHR24082:SF39">
    <property type="entry name" value="NUCLEAR RECEPTOR SUBFAMILY 1 GROUP I MEMBER 2"/>
    <property type="match status" value="1"/>
</dbReference>
<dbReference type="GO" id="GO:0000122">
    <property type="term" value="P:negative regulation of transcription by RNA polymerase II"/>
    <property type="evidence" value="ECO:0007669"/>
    <property type="project" value="TreeGrafter"/>
</dbReference>
<dbReference type="PROSITE" id="PS00031">
    <property type="entry name" value="NUCLEAR_REC_DBD_1"/>
    <property type="match status" value="1"/>
</dbReference>
<dbReference type="Gene3D" id="1.10.565.10">
    <property type="entry name" value="Retinoid X Receptor"/>
    <property type="match status" value="1"/>
</dbReference>
<dbReference type="SUPFAM" id="SSF48508">
    <property type="entry name" value="Nuclear receptor ligand-binding domain"/>
    <property type="match status" value="1"/>
</dbReference>
<dbReference type="GO" id="GO:0030154">
    <property type="term" value="P:cell differentiation"/>
    <property type="evidence" value="ECO:0007669"/>
    <property type="project" value="TreeGrafter"/>
</dbReference>
<keyword evidence="2 10" id="KW-0479">Metal-binding</keyword>
<dbReference type="GO" id="GO:0004879">
    <property type="term" value="F:nuclear receptor activity"/>
    <property type="evidence" value="ECO:0007669"/>
    <property type="project" value="InterPro"/>
</dbReference>
<dbReference type="FunFam" id="3.30.50.10:FF:000033">
    <property type="entry name" value="Nuclear receptor subfamily 1 group I member 2"/>
    <property type="match status" value="1"/>
</dbReference>
<keyword evidence="6 10" id="KW-0238">DNA-binding</keyword>
<dbReference type="InterPro" id="IPR001628">
    <property type="entry name" value="Znf_hrmn_rcpt"/>
</dbReference>
<keyword evidence="3 10" id="KW-0863">Zinc-finger</keyword>
<keyword evidence="9 10" id="KW-0539">Nucleus</keyword>
<dbReference type="GO" id="GO:0008270">
    <property type="term" value="F:zinc ion binding"/>
    <property type="evidence" value="ECO:0007669"/>
    <property type="project" value="UniProtKB-KW"/>
</dbReference>
<keyword evidence="8 10" id="KW-0675">Receptor</keyword>
<name>A0A8T2IHT1_9PIPI</name>
<evidence type="ECO:0008006" key="16">
    <source>
        <dbReference type="Google" id="ProtNLM"/>
    </source>
</evidence>
<dbReference type="InterPro" id="IPR000536">
    <property type="entry name" value="Nucl_hrmn_rcpt_lig-bd"/>
</dbReference>
<dbReference type="Gene3D" id="3.30.50.10">
    <property type="entry name" value="Erythroid Transcription Factor GATA-1, subunit A"/>
    <property type="match status" value="1"/>
</dbReference>
<dbReference type="Proteomes" id="UP000812440">
    <property type="component" value="Unassembled WGS sequence"/>
</dbReference>
<dbReference type="InterPro" id="IPR001723">
    <property type="entry name" value="Nuclear_hrmn_rcpt"/>
</dbReference>
<comment type="similarity">
    <text evidence="1">Belongs to the nuclear hormone receptor family. NR1 subfamily.</text>
</comment>
<evidence type="ECO:0000256" key="2">
    <source>
        <dbReference type="ARBA" id="ARBA00022723"/>
    </source>
</evidence>
<accession>A0A8T2IHT1</accession>
<dbReference type="Pfam" id="PF00105">
    <property type="entry name" value="zf-C4"/>
    <property type="match status" value="1"/>
</dbReference>
<proteinExistence type="inferred from homology"/>
<evidence type="ECO:0000256" key="6">
    <source>
        <dbReference type="ARBA" id="ARBA00023125"/>
    </source>
</evidence>
<evidence type="ECO:0000259" key="13">
    <source>
        <dbReference type="PROSITE" id="PS51843"/>
    </source>
</evidence>
<dbReference type="InterPro" id="IPR001728">
    <property type="entry name" value="ThyrH_rcpt"/>
</dbReference>
<dbReference type="SUPFAM" id="SSF57716">
    <property type="entry name" value="Glucocorticoid receptor-like (DNA-binding domain)"/>
    <property type="match status" value="1"/>
</dbReference>
<feature type="domain" description="Nuclear receptor" evidence="12">
    <location>
        <begin position="32"/>
        <end position="107"/>
    </location>
</feature>
<dbReference type="PANTHER" id="PTHR24082">
    <property type="entry name" value="NUCLEAR HORMONE RECEPTOR"/>
    <property type="match status" value="1"/>
</dbReference>
<evidence type="ECO:0000256" key="10">
    <source>
        <dbReference type="RuleBase" id="RU004334"/>
    </source>
</evidence>
<dbReference type="PRINTS" id="PR00047">
    <property type="entry name" value="STROIDFINGER"/>
</dbReference>
<dbReference type="PRINTS" id="PR00398">
    <property type="entry name" value="STRDHORMONER"/>
</dbReference>
<evidence type="ECO:0000256" key="9">
    <source>
        <dbReference type="ARBA" id="ARBA00023242"/>
    </source>
</evidence>
<evidence type="ECO:0000256" key="1">
    <source>
        <dbReference type="ARBA" id="ARBA00008092"/>
    </source>
</evidence>
<keyword evidence="4 10" id="KW-0862">Zinc</keyword>
<comment type="caution">
    <text evidence="14">The sequence shown here is derived from an EMBL/GenBank/DDBJ whole genome shotgun (WGS) entry which is preliminary data.</text>
</comment>
<keyword evidence="15" id="KW-1185">Reference proteome</keyword>
<feature type="compositionally biased region" description="Acidic residues" evidence="11">
    <location>
        <begin position="9"/>
        <end position="30"/>
    </location>
</feature>
<organism evidence="14 15">
    <name type="scientific">Hymenochirus boettgeri</name>
    <name type="common">Congo dwarf clawed frog</name>
    <dbReference type="NCBI Taxonomy" id="247094"/>
    <lineage>
        <taxon>Eukaryota</taxon>
        <taxon>Metazoa</taxon>
        <taxon>Chordata</taxon>
        <taxon>Craniata</taxon>
        <taxon>Vertebrata</taxon>
        <taxon>Euteleostomi</taxon>
        <taxon>Amphibia</taxon>
        <taxon>Batrachia</taxon>
        <taxon>Anura</taxon>
        <taxon>Pipoidea</taxon>
        <taxon>Pipidae</taxon>
        <taxon>Pipinae</taxon>
        <taxon>Hymenochirus</taxon>
    </lineage>
</organism>
<evidence type="ECO:0000256" key="7">
    <source>
        <dbReference type="ARBA" id="ARBA00023163"/>
    </source>
</evidence>
<dbReference type="SMART" id="SM00430">
    <property type="entry name" value="HOLI"/>
    <property type="match status" value="1"/>
</dbReference>
<feature type="region of interest" description="Disordered" evidence="11">
    <location>
        <begin position="1"/>
        <end position="30"/>
    </location>
</feature>
<dbReference type="SMART" id="SM00399">
    <property type="entry name" value="ZnF_C4"/>
    <property type="match status" value="1"/>
</dbReference>
<dbReference type="OrthoDB" id="6355676at2759"/>
<dbReference type="InterPro" id="IPR050234">
    <property type="entry name" value="Nuclear_hormone_rcpt_NR1"/>
</dbReference>
<evidence type="ECO:0000256" key="8">
    <source>
        <dbReference type="ARBA" id="ARBA00023170"/>
    </source>
</evidence>
<gene>
    <name evidence="14" type="ORF">GDO86_018331</name>
</gene>
<dbReference type="PROSITE" id="PS51030">
    <property type="entry name" value="NUCLEAR_REC_DBD_2"/>
    <property type="match status" value="1"/>
</dbReference>
<dbReference type="GO" id="GO:0045944">
    <property type="term" value="P:positive regulation of transcription by RNA polymerase II"/>
    <property type="evidence" value="ECO:0007669"/>
    <property type="project" value="TreeGrafter"/>
</dbReference>
<dbReference type="PRINTS" id="PR00546">
    <property type="entry name" value="THYROIDHORMR"/>
</dbReference>
<evidence type="ECO:0000256" key="5">
    <source>
        <dbReference type="ARBA" id="ARBA00023015"/>
    </source>
</evidence>
<evidence type="ECO:0000256" key="3">
    <source>
        <dbReference type="ARBA" id="ARBA00022771"/>
    </source>
</evidence>
<evidence type="ECO:0000259" key="12">
    <source>
        <dbReference type="PROSITE" id="PS51030"/>
    </source>
</evidence>
<evidence type="ECO:0000256" key="4">
    <source>
        <dbReference type="ARBA" id="ARBA00022833"/>
    </source>
</evidence>
<evidence type="ECO:0000313" key="15">
    <source>
        <dbReference type="Proteomes" id="UP000812440"/>
    </source>
</evidence>
<dbReference type="PROSITE" id="PS51843">
    <property type="entry name" value="NR_LBD"/>
    <property type="match status" value="1"/>
</dbReference>
<reference evidence="14" key="1">
    <citation type="thesis" date="2020" institute="ProQuest LLC" country="789 East Eisenhower Parkway, Ann Arbor, MI, USA">
        <title>Comparative Genomics and Chromosome Evolution.</title>
        <authorList>
            <person name="Mudd A.B."/>
        </authorList>
    </citation>
    <scope>NUCLEOTIDE SEQUENCE</scope>
    <source>
        <strain evidence="14">Female2</strain>
        <tissue evidence="14">Blood</tissue>
    </source>
</reference>
<evidence type="ECO:0000256" key="11">
    <source>
        <dbReference type="SAM" id="MobiDB-lite"/>
    </source>
</evidence>
<dbReference type="AlphaFoldDB" id="A0A8T2IHT1"/>